<dbReference type="EMBL" id="LSTO01000001">
    <property type="protein sequence ID" value="OWW20479.1"/>
    <property type="molecule type" value="Genomic_DNA"/>
</dbReference>
<protein>
    <recommendedName>
        <fullName evidence="2">DUF4384 domain-containing protein</fullName>
    </recommendedName>
</protein>
<dbReference type="OrthoDB" id="345640at2"/>
<dbReference type="InterPro" id="IPR025493">
    <property type="entry name" value="DUF4384"/>
</dbReference>
<dbReference type="AlphaFoldDB" id="A0A254TCV2"/>
<feature type="region of interest" description="Disordered" evidence="1">
    <location>
        <begin position="17"/>
        <end position="41"/>
    </location>
</feature>
<reference evidence="3 4" key="1">
    <citation type="submission" date="2016-02" db="EMBL/GenBank/DDBJ databases">
        <authorList>
            <person name="Wen L."/>
            <person name="He K."/>
            <person name="Yang H."/>
        </authorList>
    </citation>
    <scope>NUCLEOTIDE SEQUENCE [LARGE SCALE GENOMIC DNA]</scope>
    <source>
        <strain evidence="3 4">TSA40</strain>
    </source>
</reference>
<gene>
    <name evidence="3" type="ORF">AYR66_14270</name>
</gene>
<keyword evidence="4" id="KW-1185">Reference proteome</keyword>
<comment type="caution">
    <text evidence="3">The sequence shown here is derived from an EMBL/GenBank/DDBJ whole genome shotgun (WGS) entry which is preliminary data.</text>
</comment>
<evidence type="ECO:0000259" key="2">
    <source>
        <dbReference type="Pfam" id="PF14326"/>
    </source>
</evidence>
<accession>A0A254TCV2</accession>
<organism evidence="3 4">
    <name type="scientific">Noviherbaspirillum denitrificans</name>
    <dbReference type="NCBI Taxonomy" id="1968433"/>
    <lineage>
        <taxon>Bacteria</taxon>
        <taxon>Pseudomonadati</taxon>
        <taxon>Pseudomonadota</taxon>
        <taxon>Betaproteobacteria</taxon>
        <taxon>Burkholderiales</taxon>
        <taxon>Oxalobacteraceae</taxon>
        <taxon>Noviherbaspirillum</taxon>
    </lineage>
</organism>
<sequence>MLATLAFNYYKGSKEQVTETPEVVKEETREPPALATTPPTPVVPPLTMEAVTPVLSRIPCSILLPTIKDNTLQVRGYLAESGTTRAKEMLNAIPGVQALNLDVRQVADEKCGAVELFGPYWAQNQAAGTPVSVKTKPVRNVLVEGDSVVLDVTTPPWDSHVYVDYFSFDGSVLHMVPSPRARANQAPANYSATIGSMGNWTVAKPFGTDLIVMVATPMPMFDGMRPEAEAAGDYLKAADKQLKQIASKHGREKILVDFLQVTTKAKK</sequence>
<evidence type="ECO:0000313" key="3">
    <source>
        <dbReference type="EMBL" id="OWW20479.1"/>
    </source>
</evidence>
<feature type="compositionally biased region" description="Basic and acidic residues" evidence="1">
    <location>
        <begin position="17"/>
        <end position="30"/>
    </location>
</feature>
<dbReference type="Pfam" id="PF14326">
    <property type="entry name" value="DUF4384"/>
    <property type="match status" value="1"/>
</dbReference>
<evidence type="ECO:0000256" key="1">
    <source>
        <dbReference type="SAM" id="MobiDB-lite"/>
    </source>
</evidence>
<proteinExistence type="predicted"/>
<name>A0A254TCV2_9BURK</name>
<feature type="domain" description="DUF4384" evidence="2">
    <location>
        <begin position="143"/>
        <end position="219"/>
    </location>
</feature>
<dbReference type="Proteomes" id="UP000197535">
    <property type="component" value="Unassembled WGS sequence"/>
</dbReference>
<evidence type="ECO:0000313" key="4">
    <source>
        <dbReference type="Proteomes" id="UP000197535"/>
    </source>
</evidence>